<dbReference type="Pfam" id="PF01755">
    <property type="entry name" value="Glyco_transf_25"/>
    <property type="match status" value="1"/>
</dbReference>
<organism evidence="3">
    <name type="scientific">viral metagenome</name>
    <dbReference type="NCBI Taxonomy" id="1070528"/>
    <lineage>
        <taxon>unclassified sequences</taxon>
        <taxon>metagenomes</taxon>
        <taxon>organismal metagenomes</taxon>
    </lineage>
</organism>
<evidence type="ECO:0000313" key="3">
    <source>
        <dbReference type="EMBL" id="QHT20715.1"/>
    </source>
</evidence>
<keyword evidence="1" id="KW-1133">Transmembrane helix</keyword>
<dbReference type="InterPro" id="IPR002654">
    <property type="entry name" value="Glyco_trans_25"/>
</dbReference>
<dbReference type="EMBL" id="MN739681">
    <property type="protein sequence ID" value="QHT20715.1"/>
    <property type="molecule type" value="Genomic_DNA"/>
</dbReference>
<proteinExistence type="predicted"/>
<dbReference type="AlphaFoldDB" id="A0A6C0DZW5"/>
<feature type="transmembrane region" description="Helical" evidence="1">
    <location>
        <begin position="6"/>
        <end position="33"/>
    </location>
</feature>
<keyword evidence="1" id="KW-0812">Transmembrane</keyword>
<reference evidence="3" key="1">
    <citation type="journal article" date="2020" name="Nature">
        <title>Giant virus diversity and host interactions through global metagenomics.</title>
        <authorList>
            <person name="Schulz F."/>
            <person name="Roux S."/>
            <person name="Paez-Espino D."/>
            <person name="Jungbluth S."/>
            <person name="Walsh D.A."/>
            <person name="Denef V.J."/>
            <person name="McMahon K.D."/>
            <person name="Konstantinidis K.T."/>
            <person name="Eloe-Fadrosh E.A."/>
            <person name="Kyrpides N.C."/>
            <person name="Woyke T."/>
        </authorList>
    </citation>
    <scope>NUCLEOTIDE SEQUENCE</scope>
    <source>
        <strain evidence="3">GVMAG-M-3300023174-68</strain>
    </source>
</reference>
<feature type="domain" description="Glycosyl transferase family 25" evidence="2">
    <location>
        <begin position="27"/>
        <end position="195"/>
    </location>
</feature>
<dbReference type="CDD" id="cd06532">
    <property type="entry name" value="Glyco_transf_25"/>
    <property type="match status" value="1"/>
</dbReference>
<evidence type="ECO:0000256" key="1">
    <source>
        <dbReference type="SAM" id="Phobius"/>
    </source>
</evidence>
<sequence>MLTLIIIFILIFILLSIWLFLRIHYIPIIIISLERSQDRRDRLKGILKDVDYKIFNAVDGKNETEYIQKLKEKHVIENTINPGQTGCLLSHITLWENFIQKDKEHVLVLEDDIYINSIFKDFIKTHVKLPDNFDIIFLGHCAESKSDEIENVLKYKLHKSICPRCTHGYIISKQGAKKFLDYFYNNKVDLPIDEMLCRIINEKKLKSYSLYPTIVNQAWQEENVLPIPSTIN</sequence>
<protein>
    <recommendedName>
        <fullName evidence="2">Glycosyl transferase family 25 domain-containing protein</fullName>
    </recommendedName>
</protein>
<name>A0A6C0DZW5_9ZZZZ</name>
<keyword evidence="1" id="KW-0472">Membrane</keyword>
<evidence type="ECO:0000259" key="2">
    <source>
        <dbReference type="Pfam" id="PF01755"/>
    </source>
</evidence>
<accession>A0A6C0DZW5</accession>